<keyword evidence="5 11" id="KW-0762">Sugar transport</keyword>
<evidence type="ECO:0000256" key="11">
    <source>
        <dbReference type="RuleBase" id="RU367029"/>
    </source>
</evidence>
<keyword evidence="14" id="KW-1185">Reference proteome</keyword>
<dbReference type="GO" id="GO:0015749">
    <property type="term" value="P:monosaccharide transmembrane transport"/>
    <property type="evidence" value="ECO:0007669"/>
    <property type="project" value="UniProtKB-ARBA"/>
</dbReference>
<dbReference type="GO" id="GO:0016887">
    <property type="term" value="F:ATP hydrolysis activity"/>
    <property type="evidence" value="ECO:0007669"/>
    <property type="project" value="InterPro"/>
</dbReference>
<keyword evidence="6" id="KW-0677">Repeat</keyword>
<evidence type="ECO:0000256" key="9">
    <source>
        <dbReference type="ARBA" id="ARBA00022967"/>
    </source>
</evidence>
<accession>A0A1E5L0Q8</accession>
<dbReference type="GO" id="GO:0005524">
    <property type="term" value="F:ATP binding"/>
    <property type="evidence" value="ECO:0007669"/>
    <property type="project" value="UniProtKB-UniRule"/>
</dbReference>
<dbReference type="Gene3D" id="3.40.50.300">
    <property type="entry name" value="P-loop containing nucleotide triphosphate hydrolases"/>
    <property type="match status" value="2"/>
</dbReference>
<evidence type="ECO:0000313" key="13">
    <source>
        <dbReference type="EMBL" id="OEH83675.1"/>
    </source>
</evidence>
<comment type="similarity">
    <text evidence="11">Belongs to the ABC transporter superfamily.</text>
</comment>
<dbReference type="PROSITE" id="PS00211">
    <property type="entry name" value="ABC_TRANSPORTER_1"/>
    <property type="match status" value="1"/>
</dbReference>
<dbReference type="Proteomes" id="UP000095256">
    <property type="component" value="Unassembled WGS sequence"/>
</dbReference>
<evidence type="ECO:0000256" key="5">
    <source>
        <dbReference type="ARBA" id="ARBA00022597"/>
    </source>
</evidence>
<dbReference type="InterPro" id="IPR003439">
    <property type="entry name" value="ABC_transporter-like_ATP-bd"/>
</dbReference>
<evidence type="ECO:0000313" key="14">
    <source>
        <dbReference type="Proteomes" id="UP000095256"/>
    </source>
</evidence>
<keyword evidence="3 11" id="KW-0813">Transport</keyword>
<feature type="domain" description="ABC transporter" evidence="12">
    <location>
        <begin position="7"/>
        <end position="243"/>
    </location>
</feature>
<sequence>MSNDVLLEIRHLTKEFPGVKALDDIHLTVKKGEVHCILGENGAGKSTLMKCIIGMYKPTTGEIWFDGHLIEHNSVTKALESGISMIHQELSPVREKSVMENIWLGREPKNRFGLIDHKKMYDLTKSVLNRIDTDIDPKLLIKHLTVAKMQMIELAKAISYNAKLIIMDEPTSSLADKEVEQLYKIIRQLKSEGVSVIFISHKLDEIKEICDRITIFRDGQYVTDREVAETSTKEMIHLMVGRDITQLFPKQEVEIGPTRLSVQGLSDGKMFNNVSFDVHEGEILGFAGLVGAGRSEVMETLFGYRKHTAGQVFIHGKEVNISSPSDAIANKLAFLTEDRRKTGIFPLLSVNYNILSSSMDQYENKFKLLRPQRMKEDAEAYVETLKIKTTSGETAIMNLSGGNQQKVLIAKWLLTNPDILILDEPTRGIDVGAKAEIHRNISTMAYTGKSIIMVSSELPEVLGMSDRIVVMHEGKITGILENKGLTQEEILTYASGEKDDFPIEKVN</sequence>
<dbReference type="InterPro" id="IPR003593">
    <property type="entry name" value="AAA+_ATPase"/>
</dbReference>
<comment type="subcellular location">
    <subcellularLocation>
        <location evidence="2">Cell inner membrane</location>
    </subcellularLocation>
    <subcellularLocation>
        <location evidence="1 11">Cell membrane</location>
        <topology evidence="1 11">Peripheral membrane protein</topology>
    </subcellularLocation>
</comment>
<evidence type="ECO:0000256" key="7">
    <source>
        <dbReference type="ARBA" id="ARBA00022741"/>
    </source>
</evidence>
<dbReference type="FunFam" id="3.40.50.300:FF:000126">
    <property type="entry name" value="Galactose/methyl galactoside import ATP-binding protein MglA"/>
    <property type="match status" value="1"/>
</dbReference>
<keyword evidence="7 11" id="KW-0547">Nucleotide-binding</keyword>
<dbReference type="STRING" id="762845.BCR26_08385"/>
<comment type="function">
    <text evidence="11">Part of an ABC transporter complex involved in carbohydrate import. Could be involved in ribose, galactose and/or methyl galactoside import. Responsible for energy coupling to the transport system.</text>
</comment>
<evidence type="ECO:0000256" key="8">
    <source>
        <dbReference type="ARBA" id="ARBA00022840"/>
    </source>
</evidence>
<dbReference type="OrthoDB" id="9771863at2"/>
<dbReference type="CDD" id="cd03215">
    <property type="entry name" value="ABC_Carb_Monos_II"/>
    <property type="match status" value="1"/>
</dbReference>
<comment type="catalytic activity">
    <reaction evidence="11">
        <text>D-galactose(out) + ATP + H2O = D-galactose(in) + ADP + phosphate + H(+)</text>
        <dbReference type="Rhea" id="RHEA:60156"/>
        <dbReference type="ChEBI" id="CHEBI:4139"/>
        <dbReference type="ChEBI" id="CHEBI:15377"/>
        <dbReference type="ChEBI" id="CHEBI:15378"/>
        <dbReference type="ChEBI" id="CHEBI:30616"/>
        <dbReference type="ChEBI" id="CHEBI:43474"/>
        <dbReference type="ChEBI" id="CHEBI:456216"/>
        <dbReference type="EC" id="7.5.2.11"/>
    </reaction>
</comment>
<dbReference type="AlphaFoldDB" id="A0A1E5L0Q8"/>
<dbReference type="EC" id="7.5.2.11" evidence="11"/>
<gene>
    <name evidence="13" type="ORF">BCR26_08385</name>
</gene>
<evidence type="ECO:0000256" key="4">
    <source>
        <dbReference type="ARBA" id="ARBA00022475"/>
    </source>
</evidence>
<keyword evidence="9 11" id="KW-1278">Translocase</keyword>
<keyword evidence="10 11" id="KW-0472">Membrane</keyword>
<dbReference type="Pfam" id="PF00005">
    <property type="entry name" value="ABC_tran"/>
    <property type="match status" value="2"/>
</dbReference>
<dbReference type="EMBL" id="MIEK01000004">
    <property type="protein sequence ID" value="OEH83675.1"/>
    <property type="molecule type" value="Genomic_DNA"/>
</dbReference>
<comment type="caution">
    <text evidence="13">The sequence shown here is derived from an EMBL/GenBank/DDBJ whole genome shotgun (WGS) entry which is preliminary data.</text>
</comment>
<dbReference type="SMART" id="SM00382">
    <property type="entry name" value="AAA"/>
    <property type="match status" value="2"/>
</dbReference>
<evidence type="ECO:0000259" key="12">
    <source>
        <dbReference type="PROSITE" id="PS50893"/>
    </source>
</evidence>
<keyword evidence="8 11" id="KW-0067">ATP-binding</keyword>
<proteinExistence type="inferred from homology"/>
<dbReference type="SUPFAM" id="SSF52540">
    <property type="entry name" value="P-loop containing nucleoside triphosphate hydrolases"/>
    <property type="match status" value="2"/>
</dbReference>
<evidence type="ECO:0000256" key="2">
    <source>
        <dbReference type="ARBA" id="ARBA00004533"/>
    </source>
</evidence>
<organism evidence="13 14">
    <name type="scientific">Enterococcus rivorum</name>
    <dbReference type="NCBI Taxonomy" id="762845"/>
    <lineage>
        <taxon>Bacteria</taxon>
        <taxon>Bacillati</taxon>
        <taxon>Bacillota</taxon>
        <taxon>Bacilli</taxon>
        <taxon>Lactobacillales</taxon>
        <taxon>Enterococcaceae</taxon>
        <taxon>Enterococcus</taxon>
    </lineage>
</organism>
<dbReference type="PROSITE" id="PS50893">
    <property type="entry name" value="ABC_TRANSPORTER_2"/>
    <property type="match status" value="2"/>
</dbReference>
<evidence type="ECO:0000256" key="1">
    <source>
        <dbReference type="ARBA" id="ARBA00004202"/>
    </source>
</evidence>
<dbReference type="InterPro" id="IPR050107">
    <property type="entry name" value="ABC_carbohydrate_import_ATPase"/>
</dbReference>
<evidence type="ECO:0000256" key="6">
    <source>
        <dbReference type="ARBA" id="ARBA00022737"/>
    </source>
</evidence>
<dbReference type="GO" id="GO:0043211">
    <property type="term" value="F:ABC-type carbohydrate transporter activity"/>
    <property type="evidence" value="ECO:0007669"/>
    <property type="project" value="UniProtKB-UniRule"/>
</dbReference>
<dbReference type="PANTHER" id="PTHR43790:SF7">
    <property type="entry name" value="GALACTOSE_METHYL GALACTOSIDE IMPORT ATP-BINDING PROTEIN MGLA"/>
    <property type="match status" value="1"/>
</dbReference>
<dbReference type="RefSeq" id="WP_069697359.1">
    <property type="nucleotide sequence ID" value="NZ_JAGGMA010000008.1"/>
</dbReference>
<evidence type="ECO:0000256" key="3">
    <source>
        <dbReference type="ARBA" id="ARBA00022448"/>
    </source>
</evidence>
<dbReference type="GO" id="GO:0005886">
    <property type="term" value="C:plasma membrane"/>
    <property type="evidence" value="ECO:0007669"/>
    <property type="project" value="UniProtKB-SubCell"/>
</dbReference>
<keyword evidence="4 11" id="KW-1003">Cell membrane</keyword>
<feature type="domain" description="ABC transporter" evidence="12">
    <location>
        <begin position="255"/>
        <end position="498"/>
    </location>
</feature>
<dbReference type="FunFam" id="3.40.50.300:FF:000127">
    <property type="entry name" value="Ribose import ATP-binding protein RbsA"/>
    <property type="match status" value="1"/>
</dbReference>
<evidence type="ECO:0000256" key="10">
    <source>
        <dbReference type="ARBA" id="ARBA00023136"/>
    </source>
</evidence>
<protein>
    <recommendedName>
        <fullName evidence="11">Ribose/galactose/methyl galactoside import ATP-binding protein</fullName>
        <ecNumber evidence="11">7.5.2.11</ecNumber>
    </recommendedName>
</protein>
<dbReference type="CDD" id="cd03216">
    <property type="entry name" value="ABC_Carb_Monos_I"/>
    <property type="match status" value="1"/>
</dbReference>
<dbReference type="PANTHER" id="PTHR43790">
    <property type="entry name" value="CARBOHYDRATE TRANSPORT ATP-BINDING PROTEIN MG119-RELATED"/>
    <property type="match status" value="1"/>
</dbReference>
<dbReference type="InterPro" id="IPR027417">
    <property type="entry name" value="P-loop_NTPase"/>
</dbReference>
<dbReference type="InterPro" id="IPR017871">
    <property type="entry name" value="ABC_transporter-like_CS"/>
</dbReference>
<reference evidence="13 14" key="1">
    <citation type="submission" date="2016-09" db="EMBL/GenBank/DDBJ databases">
        <authorList>
            <person name="Capua I."/>
            <person name="De Benedictis P."/>
            <person name="Joannis T."/>
            <person name="Lombin L.H."/>
            <person name="Cattoli G."/>
        </authorList>
    </citation>
    <scope>NUCLEOTIDE SEQUENCE [LARGE SCALE GENOMIC DNA]</scope>
    <source>
        <strain evidence="13 14">LMG 25899</strain>
    </source>
</reference>
<name>A0A1E5L0Q8_9ENTE</name>